<evidence type="ECO:0000313" key="2">
    <source>
        <dbReference type="EMBL" id="RLN13215.1"/>
    </source>
</evidence>
<dbReference type="EMBL" id="PQIB02000006">
    <property type="protein sequence ID" value="RLN13215.1"/>
    <property type="molecule type" value="Genomic_DNA"/>
</dbReference>
<comment type="caution">
    <text evidence="2">The sequence shown here is derived from an EMBL/GenBank/DDBJ whole genome shotgun (WGS) entry which is preliminary data.</text>
</comment>
<sequence>MKEIIWERVVKAGLSGATLFYTMCEWRVMPLAEQRKQMWLYYGPSDPDQVFVEELPEDEVWSWLLMVLKGADKDDIGGLTPFDCKNPPNLGLVHPRSRPRLPGGPESRAKQIAQEEAAQEKKKKKGDRVAKR</sequence>
<dbReference type="Proteomes" id="UP000275267">
    <property type="component" value="Unassembled WGS sequence"/>
</dbReference>
<reference evidence="3" key="1">
    <citation type="journal article" date="2019" name="Nat. Commun.">
        <title>The genome of broomcorn millet.</title>
        <authorList>
            <person name="Zou C."/>
            <person name="Miki D."/>
            <person name="Li D."/>
            <person name="Tang Q."/>
            <person name="Xiao L."/>
            <person name="Rajput S."/>
            <person name="Deng P."/>
            <person name="Jia W."/>
            <person name="Huang R."/>
            <person name="Zhang M."/>
            <person name="Sun Y."/>
            <person name="Hu J."/>
            <person name="Fu X."/>
            <person name="Schnable P.S."/>
            <person name="Li F."/>
            <person name="Zhang H."/>
            <person name="Feng B."/>
            <person name="Zhu X."/>
            <person name="Liu R."/>
            <person name="Schnable J.C."/>
            <person name="Zhu J.-K."/>
            <person name="Zhang H."/>
        </authorList>
    </citation>
    <scope>NUCLEOTIDE SEQUENCE [LARGE SCALE GENOMIC DNA]</scope>
</reference>
<dbReference type="AlphaFoldDB" id="A0A3L6S2S0"/>
<evidence type="ECO:0000313" key="3">
    <source>
        <dbReference type="Proteomes" id="UP000275267"/>
    </source>
</evidence>
<proteinExistence type="predicted"/>
<evidence type="ECO:0000256" key="1">
    <source>
        <dbReference type="SAM" id="MobiDB-lite"/>
    </source>
</evidence>
<protein>
    <submittedName>
        <fullName evidence="2">Uncharacterized protein</fullName>
    </submittedName>
</protein>
<feature type="region of interest" description="Disordered" evidence="1">
    <location>
        <begin position="87"/>
        <end position="132"/>
    </location>
</feature>
<name>A0A3L6S2S0_PANMI</name>
<keyword evidence="3" id="KW-1185">Reference proteome</keyword>
<organism evidence="2 3">
    <name type="scientific">Panicum miliaceum</name>
    <name type="common">Proso millet</name>
    <name type="synonym">Broomcorn millet</name>
    <dbReference type="NCBI Taxonomy" id="4540"/>
    <lineage>
        <taxon>Eukaryota</taxon>
        <taxon>Viridiplantae</taxon>
        <taxon>Streptophyta</taxon>
        <taxon>Embryophyta</taxon>
        <taxon>Tracheophyta</taxon>
        <taxon>Spermatophyta</taxon>
        <taxon>Magnoliopsida</taxon>
        <taxon>Liliopsida</taxon>
        <taxon>Poales</taxon>
        <taxon>Poaceae</taxon>
        <taxon>PACMAD clade</taxon>
        <taxon>Panicoideae</taxon>
        <taxon>Panicodae</taxon>
        <taxon>Paniceae</taxon>
        <taxon>Panicinae</taxon>
        <taxon>Panicum</taxon>
        <taxon>Panicum sect. Panicum</taxon>
    </lineage>
</organism>
<accession>A0A3L6S2S0</accession>
<gene>
    <name evidence="2" type="ORF">C2845_PM09G12780</name>
</gene>